<dbReference type="CDD" id="cd00093">
    <property type="entry name" value="HTH_XRE"/>
    <property type="match status" value="1"/>
</dbReference>
<dbReference type="PANTHER" id="PTHR47691:SF3">
    <property type="entry name" value="HTH-TYPE TRANSCRIPTIONAL REGULATOR RV0890C-RELATED"/>
    <property type="match status" value="1"/>
</dbReference>
<dbReference type="InterPro" id="IPR001387">
    <property type="entry name" value="Cro/C1-type_HTH"/>
</dbReference>
<reference evidence="2" key="1">
    <citation type="submission" date="2021-01" db="EMBL/GenBank/DDBJ databases">
        <title>Whole genome shotgun sequence of Actinoplanes nipponensis NBRC 14063.</title>
        <authorList>
            <person name="Komaki H."/>
            <person name="Tamura T."/>
        </authorList>
    </citation>
    <scope>NUCLEOTIDE SEQUENCE</scope>
    <source>
        <strain evidence="2">NBRC 14063</strain>
    </source>
</reference>
<dbReference type="AlphaFoldDB" id="A0A919J9N8"/>
<dbReference type="PROSITE" id="PS50943">
    <property type="entry name" value="HTH_CROC1"/>
    <property type="match status" value="1"/>
</dbReference>
<evidence type="ECO:0000313" key="2">
    <source>
        <dbReference type="EMBL" id="GIE46964.1"/>
    </source>
</evidence>
<accession>A0A919J9N8</accession>
<protein>
    <recommendedName>
        <fullName evidence="1">HTH cro/C1-type domain-containing protein</fullName>
    </recommendedName>
</protein>
<dbReference type="SUPFAM" id="SSF47413">
    <property type="entry name" value="lambda repressor-like DNA-binding domains"/>
    <property type="match status" value="1"/>
</dbReference>
<dbReference type="InterPro" id="IPR002182">
    <property type="entry name" value="NB-ARC"/>
</dbReference>
<comment type="caution">
    <text evidence="2">The sequence shown here is derived from an EMBL/GenBank/DDBJ whole genome shotgun (WGS) entry which is preliminary data.</text>
</comment>
<feature type="domain" description="HTH cro/C1-type" evidence="1">
    <location>
        <begin position="12"/>
        <end position="67"/>
    </location>
</feature>
<dbReference type="RefSeq" id="WP_203763952.1">
    <property type="nucleotide sequence ID" value="NZ_BAAAYJ010000088.1"/>
</dbReference>
<evidence type="ECO:0000313" key="3">
    <source>
        <dbReference type="Proteomes" id="UP000647172"/>
    </source>
</evidence>
<keyword evidence="3" id="KW-1185">Reference proteome</keyword>
<dbReference type="Gene3D" id="1.10.260.40">
    <property type="entry name" value="lambda repressor-like DNA-binding domains"/>
    <property type="match status" value="1"/>
</dbReference>
<dbReference type="GO" id="GO:0043531">
    <property type="term" value="F:ADP binding"/>
    <property type="evidence" value="ECO:0007669"/>
    <property type="project" value="InterPro"/>
</dbReference>
<dbReference type="InterPro" id="IPR003593">
    <property type="entry name" value="AAA+_ATPase"/>
</dbReference>
<dbReference type="GO" id="GO:0003677">
    <property type="term" value="F:DNA binding"/>
    <property type="evidence" value="ECO:0007669"/>
    <property type="project" value="InterPro"/>
</dbReference>
<name>A0A919J9N8_9ACTN</name>
<dbReference type="InterPro" id="IPR010982">
    <property type="entry name" value="Lambda_DNA-bd_dom_sf"/>
</dbReference>
<dbReference type="SMART" id="SM00530">
    <property type="entry name" value="HTH_XRE"/>
    <property type="match status" value="1"/>
</dbReference>
<proteinExistence type="predicted"/>
<dbReference type="Gene3D" id="3.40.50.300">
    <property type="entry name" value="P-loop containing nucleotide triphosphate hydrolases"/>
    <property type="match status" value="1"/>
</dbReference>
<dbReference type="SMART" id="SM00382">
    <property type="entry name" value="AAA"/>
    <property type="match status" value="1"/>
</dbReference>
<dbReference type="SUPFAM" id="SSF52540">
    <property type="entry name" value="P-loop containing nucleoside triphosphate hydrolases"/>
    <property type="match status" value="1"/>
</dbReference>
<gene>
    <name evidence="2" type="ORF">Ani05nite_04980</name>
</gene>
<dbReference type="Pfam" id="PF00931">
    <property type="entry name" value="NB-ARC"/>
    <property type="match status" value="1"/>
</dbReference>
<dbReference type="EMBL" id="BOMQ01000008">
    <property type="protein sequence ID" value="GIE46964.1"/>
    <property type="molecule type" value="Genomic_DNA"/>
</dbReference>
<sequence length="310" mass="33056">MHRYDACLADELVAARRRANITQEELAFRTGLSVRSIRNLESARVVRPRQATVRLLREALGLPAEPPTTVRTRPMQLPLDVPGFVGRTRQIAQLDRLVKGDPRLPATVVVCTLAGAPGIGKTTLALHWAHRAARRFADGVLHVDLGGSGPGESVMAPGDALGGLIESLLGPGEAIPRALVARAGLYRSLLAGRRMLIVLDDARDADHVRPLLPGVAGSVVVVTSRDPLAGLVAREVAHPIAVDPLTPGEGRRLLRARLGERRLAAEPEPVRELVEHCGGVPRCLAAAAAQAVLQPGLPLSEVVRRLRQTG</sequence>
<dbReference type="PRINTS" id="PR00364">
    <property type="entry name" value="DISEASERSIST"/>
</dbReference>
<dbReference type="Proteomes" id="UP000647172">
    <property type="component" value="Unassembled WGS sequence"/>
</dbReference>
<evidence type="ECO:0000259" key="1">
    <source>
        <dbReference type="PROSITE" id="PS50943"/>
    </source>
</evidence>
<dbReference type="PANTHER" id="PTHR47691">
    <property type="entry name" value="REGULATOR-RELATED"/>
    <property type="match status" value="1"/>
</dbReference>
<dbReference type="InterPro" id="IPR027417">
    <property type="entry name" value="P-loop_NTPase"/>
</dbReference>
<dbReference type="Pfam" id="PF01381">
    <property type="entry name" value="HTH_3"/>
    <property type="match status" value="1"/>
</dbReference>
<organism evidence="2 3">
    <name type="scientific">Actinoplanes nipponensis</name>
    <dbReference type="NCBI Taxonomy" id="135950"/>
    <lineage>
        <taxon>Bacteria</taxon>
        <taxon>Bacillati</taxon>
        <taxon>Actinomycetota</taxon>
        <taxon>Actinomycetes</taxon>
        <taxon>Micromonosporales</taxon>
        <taxon>Micromonosporaceae</taxon>
        <taxon>Actinoplanes</taxon>
    </lineage>
</organism>